<dbReference type="EMBL" id="JACCBY010000002">
    <property type="protein sequence ID" value="NYD90311.1"/>
    <property type="molecule type" value="Genomic_DNA"/>
</dbReference>
<comment type="caution">
    <text evidence="1">The sequence shown here is derived from an EMBL/GenBank/DDBJ whole genome shotgun (WGS) entry which is preliminary data.</text>
</comment>
<dbReference type="AlphaFoldDB" id="A0A7Y9FN24"/>
<gene>
    <name evidence="1" type="ORF">HD841_002091</name>
</gene>
<sequence length="556" mass="60349">MVDTSLSTLDPVATTQAQTFFANNFPSGLMGTPAFTALNVPFTPTKTADNQVAGTATTTVPMTIMKMFGMPSRTLTVTCEARYDTPDTDVVFVLDTTGSMVCAPWEPTCSLTSVTYTRADGSTGYSYQEKSSSKIVALRSAVMSFFDTVEDNTDASTHVRYGIVPYSSTVNAGAVLKPQYFPTDWHYQTRRVVGDVSNGTDPNTTYTFNVTSATCNGLAGRVPATGSDKYGNTTYPYDASGNAVNRTVRWVPNFFSQTIGTCVVSTQQLAPIWRYQEWPADITGYVASLTTGVGVQDPSKIGRALNRWQGCIEERQTTASTSFDINNLPPDLDPDLIPSSIDSQWKPMWPEQIYDRGARLTVDDTSDYNNVGAADSVKSGYVSCGKPVQKLAPLTRDQLLAYVNAPDFRAAGGTYHDVGMIWGTRMISPNGIFAADTAAWPGRPAPKRNIVFMTDGDMQVNQTNYGMYGFEQSDKRVSAGNFASLKDRHNARFLAECAAAKARNINVFVIGFAQTLTPELTQCASPGQAFYASDNASLTAAFRKIASQVAMLRISK</sequence>
<dbReference type="Proteomes" id="UP000517753">
    <property type="component" value="Unassembled WGS sequence"/>
</dbReference>
<evidence type="ECO:0008006" key="3">
    <source>
        <dbReference type="Google" id="ProtNLM"/>
    </source>
</evidence>
<accession>A0A7Y9FN24</accession>
<dbReference type="Gene3D" id="3.40.50.410">
    <property type="entry name" value="von Willebrand factor, type A domain"/>
    <property type="match status" value="2"/>
</dbReference>
<organism evidence="1 2">
    <name type="scientific">Sphingomonas melonis</name>
    <dbReference type="NCBI Taxonomy" id="152682"/>
    <lineage>
        <taxon>Bacteria</taxon>
        <taxon>Pseudomonadati</taxon>
        <taxon>Pseudomonadota</taxon>
        <taxon>Alphaproteobacteria</taxon>
        <taxon>Sphingomonadales</taxon>
        <taxon>Sphingomonadaceae</taxon>
        <taxon>Sphingomonas</taxon>
    </lineage>
</organism>
<keyword evidence="2" id="KW-1185">Reference proteome</keyword>
<dbReference type="SUPFAM" id="SSF53300">
    <property type="entry name" value="vWA-like"/>
    <property type="match status" value="1"/>
</dbReference>
<name>A0A7Y9FN24_9SPHN</name>
<evidence type="ECO:0000313" key="1">
    <source>
        <dbReference type="EMBL" id="NYD90311.1"/>
    </source>
</evidence>
<reference evidence="1 2" key="1">
    <citation type="submission" date="2020-08" db="EMBL/GenBank/DDBJ databases">
        <title>The Agave Microbiome: Exploring the role of microbial communities in plant adaptations to desert environments.</title>
        <authorList>
            <person name="Partida-Martinez L.P."/>
        </authorList>
    </citation>
    <scope>NUCLEOTIDE SEQUENCE [LARGE SCALE GENOMIC DNA]</scope>
    <source>
        <strain evidence="1 2">AS2.3</strain>
    </source>
</reference>
<evidence type="ECO:0000313" key="2">
    <source>
        <dbReference type="Proteomes" id="UP000517753"/>
    </source>
</evidence>
<protein>
    <recommendedName>
        <fullName evidence="3">VWFA domain-containing protein</fullName>
    </recommendedName>
</protein>
<proteinExistence type="predicted"/>
<dbReference type="InterPro" id="IPR036465">
    <property type="entry name" value="vWFA_dom_sf"/>
</dbReference>